<accession>A0A0A9G2U5</accession>
<sequence length="36" mass="4396">MNNSYHVYRTTDRIQIQAVFFIFPNLILVANDRLRR</sequence>
<reference evidence="1" key="1">
    <citation type="submission" date="2014-09" db="EMBL/GenBank/DDBJ databases">
        <authorList>
            <person name="Magalhaes I.L.F."/>
            <person name="Oliveira U."/>
            <person name="Santos F.R."/>
            <person name="Vidigal T.H.D.A."/>
            <person name="Brescovit A.D."/>
            <person name="Santos A.J."/>
        </authorList>
    </citation>
    <scope>NUCLEOTIDE SEQUENCE</scope>
    <source>
        <tissue evidence="1">Shoot tissue taken approximately 20 cm above the soil surface</tissue>
    </source>
</reference>
<protein>
    <submittedName>
        <fullName evidence="1">Uncharacterized protein</fullName>
    </submittedName>
</protein>
<dbReference type="EMBL" id="GBRH01181030">
    <property type="protein sequence ID" value="JAE16866.1"/>
    <property type="molecule type" value="Transcribed_RNA"/>
</dbReference>
<organism evidence="1">
    <name type="scientific">Arundo donax</name>
    <name type="common">Giant reed</name>
    <name type="synonym">Donax arundinaceus</name>
    <dbReference type="NCBI Taxonomy" id="35708"/>
    <lineage>
        <taxon>Eukaryota</taxon>
        <taxon>Viridiplantae</taxon>
        <taxon>Streptophyta</taxon>
        <taxon>Embryophyta</taxon>
        <taxon>Tracheophyta</taxon>
        <taxon>Spermatophyta</taxon>
        <taxon>Magnoliopsida</taxon>
        <taxon>Liliopsida</taxon>
        <taxon>Poales</taxon>
        <taxon>Poaceae</taxon>
        <taxon>PACMAD clade</taxon>
        <taxon>Arundinoideae</taxon>
        <taxon>Arundineae</taxon>
        <taxon>Arundo</taxon>
    </lineage>
</organism>
<evidence type="ECO:0000313" key="1">
    <source>
        <dbReference type="EMBL" id="JAE16866.1"/>
    </source>
</evidence>
<proteinExistence type="predicted"/>
<reference evidence="1" key="2">
    <citation type="journal article" date="2015" name="Data Brief">
        <title>Shoot transcriptome of the giant reed, Arundo donax.</title>
        <authorList>
            <person name="Barrero R.A."/>
            <person name="Guerrero F.D."/>
            <person name="Moolhuijzen P."/>
            <person name="Goolsby J.A."/>
            <person name="Tidwell J."/>
            <person name="Bellgard S.E."/>
            <person name="Bellgard M.I."/>
        </authorList>
    </citation>
    <scope>NUCLEOTIDE SEQUENCE</scope>
    <source>
        <tissue evidence="1">Shoot tissue taken approximately 20 cm above the soil surface</tissue>
    </source>
</reference>
<dbReference type="AlphaFoldDB" id="A0A0A9G2U5"/>
<name>A0A0A9G2U5_ARUDO</name>